<keyword evidence="4" id="KW-1185">Reference proteome</keyword>
<evidence type="ECO:0000256" key="1">
    <source>
        <dbReference type="ARBA" id="ARBA00048287"/>
    </source>
</evidence>
<dbReference type="PRINTS" id="PR01270">
    <property type="entry name" value="HDASUPER"/>
</dbReference>
<dbReference type="AlphaFoldDB" id="A0ABD1EF68"/>
<dbReference type="InterPro" id="IPR023696">
    <property type="entry name" value="Ureohydrolase_dom_sf"/>
</dbReference>
<dbReference type="PANTHER" id="PTHR10625">
    <property type="entry name" value="HISTONE DEACETYLASE HDAC1-RELATED"/>
    <property type="match status" value="1"/>
</dbReference>
<dbReference type="EMBL" id="JBDJPC010000008">
    <property type="protein sequence ID" value="KAL1493283.1"/>
    <property type="molecule type" value="Genomic_DNA"/>
</dbReference>
<dbReference type="PANTHER" id="PTHR10625:SF38">
    <property type="entry name" value="HISTONE DEACETYLASE 6, ISOFORM G"/>
    <property type="match status" value="1"/>
</dbReference>
<dbReference type="Proteomes" id="UP001566132">
    <property type="component" value="Unassembled WGS sequence"/>
</dbReference>
<dbReference type="SUPFAM" id="SSF52768">
    <property type="entry name" value="Arginase/deacetylase"/>
    <property type="match status" value="2"/>
</dbReference>
<comment type="catalytic activity">
    <reaction evidence="1">
        <text>N(6)-acetyl-L-lysyl-[histone] + H2O = L-lysyl-[histone] + acetate</text>
        <dbReference type="Rhea" id="RHEA:58196"/>
        <dbReference type="Rhea" id="RHEA-COMP:9845"/>
        <dbReference type="Rhea" id="RHEA-COMP:11338"/>
        <dbReference type="ChEBI" id="CHEBI:15377"/>
        <dbReference type="ChEBI" id="CHEBI:29969"/>
        <dbReference type="ChEBI" id="CHEBI:30089"/>
        <dbReference type="ChEBI" id="CHEBI:61930"/>
        <dbReference type="EC" id="3.5.1.98"/>
    </reaction>
</comment>
<proteinExistence type="predicted"/>
<evidence type="ECO:0000259" key="2">
    <source>
        <dbReference type="Pfam" id="PF00850"/>
    </source>
</evidence>
<reference evidence="3 4" key="1">
    <citation type="submission" date="2024-05" db="EMBL/GenBank/DDBJ databases">
        <title>Genetic variation in Jamaican populations of the coffee berry borer (Hypothenemus hampei).</title>
        <authorList>
            <person name="Errbii M."/>
            <person name="Myrie A."/>
        </authorList>
    </citation>
    <scope>NUCLEOTIDE SEQUENCE [LARGE SCALE GENOMIC DNA]</scope>
    <source>
        <strain evidence="3">JA-Hopewell-2020-01-JO</strain>
        <tissue evidence="3">Whole body</tissue>
    </source>
</reference>
<organism evidence="3 4">
    <name type="scientific">Hypothenemus hampei</name>
    <name type="common">Coffee berry borer</name>
    <dbReference type="NCBI Taxonomy" id="57062"/>
    <lineage>
        <taxon>Eukaryota</taxon>
        <taxon>Metazoa</taxon>
        <taxon>Ecdysozoa</taxon>
        <taxon>Arthropoda</taxon>
        <taxon>Hexapoda</taxon>
        <taxon>Insecta</taxon>
        <taxon>Pterygota</taxon>
        <taxon>Neoptera</taxon>
        <taxon>Endopterygota</taxon>
        <taxon>Coleoptera</taxon>
        <taxon>Polyphaga</taxon>
        <taxon>Cucujiformia</taxon>
        <taxon>Curculionidae</taxon>
        <taxon>Scolytinae</taxon>
        <taxon>Hypothenemus</taxon>
    </lineage>
</organism>
<accession>A0ABD1EF68</accession>
<name>A0ABD1EF68_HYPHA</name>
<dbReference type="InterPro" id="IPR037138">
    <property type="entry name" value="His_deacetylse_dom_sf"/>
</dbReference>
<sequence length="860" mass="96816">MEEGSKKSSSGSQVSSPGKLLRELIQKQREVKMSNNHSEVKKNFVEDPYENTYDFKGVNVTGTLYECAAHDEHYSAWDENHPENPNRVHVIAQAVKPLLPRLRFLGELPERDVESLFKLVHKPAHVENVRNLCKNMSKTECQQYDSIYYQKETFDCSKTAANIAVTLASKIANRKAKNGFANIRPPGHHACSQIPNGYCFFNNVAIIARYLLKENLASRILIVDYDIHHGQGTQRLFYNTNEVLYFSIHRYEYGKFWPNLEEGNFNHIGDGPGLGYNINVPLNEIGLNDMDYMSIVTNLLLPVAYEFDPDFILVSGGYDSSVGDFKGEMNVTPAFYGHLMHLLSGLAQGKLAVILEGGYFLPSLAEGALQTVHGLLGDSVPRIETGKTINPSVIDTINNVKAVLRKHWKCFAGLEPVCKIDDIFRYDRSNKHVAIIKYIGDLLTPPFPTTGGYPFHNEDRTAFLNAKVNMLKNSYINRENKVGLVYTLISNLHFPDPTLKAFEVPDRLNAILKKFQKFGLMDELILADTLISDEELRLIKEKVKNVLTLVHDENYLKELRSPGELKSDLYWQPESFNVCLQSCESLCLILSELKKGNLTHGVAVIRPPGHHAKESSGQGFCLINNVVVGTEFALRELDMKRVLILDFDIHHGNGTQSMTQRSDNILYISMHRYDNGNFFPKEENSDFNYFGTGNGFGYNINIPFNDEKLGDTEYLLVWMKMVLPISYSFNPDVILISAGFDAGVNDPLGHYNVNPETFGHLVQLVKPIAPVVLVLEGGYNHLTTSLSMVNCVKALLGHPLPMPTIDVVNPKVSQDVLQAINAQKAFWPVLNVNKAIELSIYSQAEMEKMAKGMNREKFNI</sequence>
<comment type="caution">
    <text evidence="3">The sequence shown here is derived from an EMBL/GenBank/DDBJ whole genome shotgun (WGS) entry which is preliminary data.</text>
</comment>
<evidence type="ECO:0000313" key="3">
    <source>
        <dbReference type="EMBL" id="KAL1493283.1"/>
    </source>
</evidence>
<dbReference type="Pfam" id="PF00850">
    <property type="entry name" value="Hist_deacetyl"/>
    <property type="match status" value="2"/>
</dbReference>
<dbReference type="InterPro" id="IPR023801">
    <property type="entry name" value="His_deacetylse_dom"/>
</dbReference>
<feature type="domain" description="Histone deacetylase" evidence="2">
    <location>
        <begin position="503"/>
        <end position="794"/>
    </location>
</feature>
<dbReference type="Gene3D" id="3.40.800.20">
    <property type="entry name" value="Histone deacetylase domain"/>
    <property type="match status" value="2"/>
</dbReference>
<dbReference type="GO" id="GO:0141221">
    <property type="term" value="F:histone deacetylase activity, hydrolytic mechanism"/>
    <property type="evidence" value="ECO:0007669"/>
    <property type="project" value="UniProtKB-EC"/>
</dbReference>
<protein>
    <recommendedName>
        <fullName evidence="2">Histone deacetylase domain-containing protein</fullName>
    </recommendedName>
</protein>
<feature type="domain" description="Histone deacetylase" evidence="2">
    <location>
        <begin position="81"/>
        <end position="374"/>
    </location>
</feature>
<gene>
    <name evidence="3" type="ORF">ABEB36_011367</name>
</gene>
<evidence type="ECO:0000313" key="4">
    <source>
        <dbReference type="Proteomes" id="UP001566132"/>
    </source>
</evidence>
<dbReference type="InterPro" id="IPR000286">
    <property type="entry name" value="HDACs"/>
</dbReference>